<dbReference type="AlphaFoldDB" id="A0AAE0YK10"/>
<dbReference type="Proteomes" id="UP001283361">
    <property type="component" value="Unassembled WGS sequence"/>
</dbReference>
<reference evidence="1" key="1">
    <citation type="journal article" date="2023" name="G3 (Bethesda)">
        <title>A reference genome for the long-term kleptoplast-retaining sea slug Elysia crispata morphotype clarki.</title>
        <authorList>
            <person name="Eastman K.E."/>
            <person name="Pendleton A.L."/>
            <person name="Shaikh M.A."/>
            <person name="Suttiyut T."/>
            <person name="Ogas R."/>
            <person name="Tomko P."/>
            <person name="Gavelis G."/>
            <person name="Widhalm J.R."/>
            <person name="Wisecaver J.H."/>
        </authorList>
    </citation>
    <scope>NUCLEOTIDE SEQUENCE</scope>
    <source>
        <strain evidence="1">ECLA1</strain>
    </source>
</reference>
<evidence type="ECO:0000313" key="1">
    <source>
        <dbReference type="EMBL" id="KAK3748098.1"/>
    </source>
</evidence>
<name>A0AAE0YK10_9GAST</name>
<proteinExistence type="predicted"/>
<protein>
    <submittedName>
        <fullName evidence="1">Uncharacterized protein</fullName>
    </submittedName>
</protein>
<sequence length="104" mass="11955">MTVSWLYWRVELDIRDVIFKGTHLSSVLLIAQTRNHPSDSVKLVPKLTTSVPCDQSFNSDMTQSCYQAGYKIMGDELTDIVEPTLQWWRPALVLQRSGMRKVLL</sequence>
<dbReference type="EMBL" id="JAWDGP010006049">
    <property type="protein sequence ID" value="KAK3748098.1"/>
    <property type="molecule type" value="Genomic_DNA"/>
</dbReference>
<comment type="caution">
    <text evidence="1">The sequence shown here is derived from an EMBL/GenBank/DDBJ whole genome shotgun (WGS) entry which is preliminary data.</text>
</comment>
<gene>
    <name evidence="1" type="ORF">RRG08_018304</name>
</gene>
<keyword evidence="2" id="KW-1185">Reference proteome</keyword>
<evidence type="ECO:0000313" key="2">
    <source>
        <dbReference type="Proteomes" id="UP001283361"/>
    </source>
</evidence>
<organism evidence="1 2">
    <name type="scientific">Elysia crispata</name>
    <name type="common">lettuce slug</name>
    <dbReference type="NCBI Taxonomy" id="231223"/>
    <lineage>
        <taxon>Eukaryota</taxon>
        <taxon>Metazoa</taxon>
        <taxon>Spiralia</taxon>
        <taxon>Lophotrochozoa</taxon>
        <taxon>Mollusca</taxon>
        <taxon>Gastropoda</taxon>
        <taxon>Heterobranchia</taxon>
        <taxon>Euthyneura</taxon>
        <taxon>Panpulmonata</taxon>
        <taxon>Sacoglossa</taxon>
        <taxon>Placobranchoidea</taxon>
        <taxon>Plakobranchidae</taxon>
        <taxon>Elysia</taxon>
    </lineage>
</organism>
<accession>A0AAE0YK10</accession>